<dbReference type="STRING" id="1839936.SBU_001144"/>
<dbReference type="Proteomes" id="UP000185779">
    <property type="component" value="Unassembled WGS sequence"/>
</dbReference>
<protein>
    <submittedName>
        <fullName evidence="1">Uncharacterized protein</fullName>
    </submittedName>
</protein>
<dbReference type="EMBL" id="LYOR01000005">
    <property type="protein sequence ID" value="OFV65962.1"/>
    <property type="molecule type" value="Genomic_DNA"/>
</dbReference>
<organism evidence="1 2">
    <name type="scientific">Candidatus Syntropharchaeum butanivorans</name>
    <dbReference type="NCBI Taxonomy" id="1839936"/>
    <lineage>
        <taxon>Archaea</taxon>
        <taxon>Methanobacteriati</taxon>
        <taxon>Methanobacteriota</taxon>
        <taxon>Stenosarchaea group</taxon>
        <taxon>Methanomicrobia</taxon>
        <taxon>Methanosarcinales</taxon>
        <taxon>ANME-2 cluster</taxon>
        <taxon>Candidatus Syntropharchaeum</taxon>
    </lineage>
</organism>
<comment type="caution">
    <text evidence="1">The sequence shown here is derived from an EMBL/GenBank/DDBJ whole genome shotgun (WGS) entry which is preliminary data.</text>
</comment>
<sequence length="45" mass="5016">MAANTAEERTIWAEMMAIARDITRHLRVILTPHSSALIKALSPDL</sequence>
<gene>
    <name evidence="1" type="ORF">SBU_001144</name>
</gene>
<reference evidence="1" key="1">
    <citation type="submission" date="2016-05" db="EMBL/GenBank/DDBJ databases">
        <title>Microbial consortia oxidize butane by reversing methanogenesis.</title>
        <authorList>
            <person name="Laso-Perez R."/>
            <person name="Richter M."/>
            <person name="Wegener G."/>
            <person name="Musat F."/>
        </authorList>
    </citation>
    <scope>NUCLEOTIDE SEQUENCE [LARGE SCALE GENOMIC DNA]</scope>
    <source>
        <strain evidence="1">BOX1</strain>
    </source>
</reference>
<accession>A0A1F2P4P4</accession>
<proteinExistence type="predicted"/>
<evidence type="ECO:0000313" key="2">
    <source>
        <dbReference type="Proteomes" id="UP000185779"/>
    </source>
</evidence>
<name>A0A1F2P4P4_9EURY</name>
<dbReference type="AlphaFoldDB" id="A0A1F2P4P4"/>
<keyword evidence="2" id="KW-1185">Reference proteome</keyword>
<evidence type="ECO:0000313" key="1">
    <source>
        <dbReference type="EMBL" id="OFV65962.1"/>
    </source>
</evidence>